<dbReference type="InterPro" id="IPR045853">
    <property type="entry name" value="Pep_chain_release_fac_I_sf"/>
</dbReference>
<dbReference type="FunFam" id="3.30.160.20:FF:000004">
    <property type="entry name" value="Peptide chain release factor 1"/>
    <property type="match status" value="1"/>
</dbReference>
<keyword evidence="10 12" id="KW-0408">Iron</keyword>
<organism evidence="16 17">
    <name type="scientific">Ophiocordyceps camponoti-floridani</name>
    <dbReference type="NCBI Taxonomy" id="2030778"/>
    <lineage>
        <taxon>Eukaryota</taxon>
        <taxon>Fungi</taxon>
        <taxon>Dikarya</taxon>
        <taxon>Ascomycota</taxon>
        <taxon>Pezizomycotina</taxon>
        <taxon>Sordariomycetes</taxon>
        <taxon>Hypocreomycetidae</taxon>
        <taxon>Hypocreales</taxon>
        <taxon>Ophiocordycipitaceae</taxon>
        <taxon>Ophiocordyceps</taxon>
    </lineage>
</organism>
<dbReference type="GO" id="GO:0020037">
    <property type="term" value="F:heme binding"/>
    <property type="evidence" value="ECO:0007669"/>
    <property type="project" value="InterPro"/>
</dbReference>
<name>A0A8H4Q2F2_9HYPO</name>
<keyword evidence="5 12" id="KW-0575">Peroxidase</keyword>
<dbReference type="PRINTS" id="PR00067">
    <property type="entry name" value="CATALASE"/>
</dbReference>
<feature type="region of interest" description="Disordered" evidence="14">
    <location>
        <begin position="1"/>
        <end position="22"/>
    </location>
</feature>
<dbReference type="PANTHER" id="PTHR42821">
    <property type="entry name" value="CATALASE"/>
    <property type="match status" value="1"/>
</dbReference>
<dbReference type="SUPFAM" id="SSF75620">
    <property type="entry name" value="Release factor"/>
    <property type="match status" value="1"/>
</dbReference>
<protein>
    <recommendedName>
        <fullName evidence="4 12">Catalase</fullName>
        <ecNumber evidence="4 12">1.11.1.6</ecNumber>
    </recommendedName>
</protein>
<dbReference type="GO" id="GO:0046872">
    <property type="term" value="F:metal ion binding"/>
    <property type="evidence" value="ECO:0007669"/>
    <property type="project" value="UniProtKB-KW"/>
</dbReference>
<comment type="similarity">
    <text evidence="2 12">Belongs to the catalase family.</text>
</comment>
<feature type="domain" description="Prokaryotic-type class I peptide chain release factors" evidence="15">
    <location>
        <begin position="930"/>
        <end position="946"/>
    </location>
</feature>
<proteinExistence type="inferred from homology"/>
<dbReference type="AlphaFoldDB" id="A0A8H4Q2F2"/>
<comment type="cofactor">
    <cofactor evidence="1">
        <name>heme</name>
        <dbReference type="ChEBI" id="CHEBI:30413"/>
    </cofactor>
</comment>
<dbReference type="GO" id="GO:0005829">
    <property type="term" value="C:cytosol"/>
    <property type="evidence" value="ECO:0007669"/>
    <property type="project" value="TreeGrafter"/>
</dbReference>
<evidence type="ECO:0000256" key="2">
    <source>
        <dbReference type="ARBA" id="ARBA00005329"/>
    </source>
</evidence>
<dbReference type="EMBL" id="JAACLJ010000008">
    <property type="protein sequence ID" value="KAF4582309.1"/>
    <property type="molecule type" value="Genomic_DNA"/>
</dbReference>
<dbReference type="GO" id="GO:0004096">
    <property type="term" value="F:catalase activity"/>
    <property type="evidence" value="ECO:0007669"/>
    <property type="project" value="UniProtKB-EC"/>
</dbReference>
<dbReference type="Gene3D" id="3.30.160.20">
    <property type="match status" value="1"/>
</dbReference>
<dbReference type="InterPro" id="IPR011614">
    <property type="entry name" value="Catalase_core"/>
</dbReference>
<dbReference type="Gene3D" id="1.20.1370.20">
    <property type="match status" value="1"/>
</dbReference>
<evidence type="ECO:0000259" key="15">
    <source>
        <dbReference type="PROSITE" id="PS00745"/>
    </source>
</evidence>
<dbReference type="Pfam" id="PF00472">
    <property type="entry name" value="RF-1"/>
    <property type="match status" value="1"/>
</dbReference>
<keyword evidence="17" id="KW-1185">Reference proteome</keyword>
<dbReference type="FunFam" id="2.40.180.10:FF:000003">
    <property type="entry name" value="Catalase"/>
    <property type="match status" value="1"/>
</dbReference>
<gene>
    <name evidence="16" type="ORF">GQ602_006933</name>
</gene>
<dbReference type="Gene3D" id="3.30.70.1660">
    <property type="match status" value="1"/>
</dbReference>
<dbReference type="Proteomes" id="UP000562929">
    <property type="component" value="Unassembled WGS sequence"/>
</dbReference>
<evidence type="ECO:0000256" key="13">
    <source>
        <dbReference type="RuleBase" id="RU004142"/>
    </source>
</evidence>
<keyword evidence="7 12" id="KW-0479">Metal-binding</keyword>
<keyword evidence="11 12" id="KW-0376">Hydrogen peroxide</keyword>
<evidence type="ECO:0000256" key="12">
    <source>
        <dbReference type="RuleBase" id="RU000498"/>
    </source>
</evidence>
<dbReference type="SMART" id="SM00937">
    <property type="entry name" value="PCRF"/>
    <property type="match status" value="1"/>
</dbReference>
<dbReference type="GO" id="GO:0005739">
    <property type="term" value="C:mitochondrion"/>
    <property type="evidence" value="ECO:0007669"/>
    <property type="project" value="UniProtKB-ARBA"/>
</dbReference>
<evidence type="ECO:0000256" key="11">
    <source>
        <dbReference type="ARBA" id="ARBA00023324"/>
    </source>
</evidence>
<dbReference type="Pfam" id="PF06628">
    <property type="entry name" value="Catalase-rel"/>
    <property type="match status" value="1"/>
</dbReference>
<evidence type="ECO:0000256" key="6">
    <source>
        <dbReference type="ARBA" id="ARBA00022617"/>
    </source>
</evidence>
<evidence type="ECO:0000256" key="7">
    <source>
        <dbReference type="ARBA" id="ARBA00022723"/>
    </source>
</evidence>
<dbReference type="GO" id="GO:0006979">
    <property type="term" value="P:response to oxidative stress"/>
    <property type="evidence" value="ECO:0007669"/>
    <property type="project" value="InterPro"/>
</dbReference>
<dbReference type="SMART" id="SM01060">
    <property type="entry name" value="Catalase"/>
    <property type="match status" value="1"/>
</dbReference>
<dbReference type="InterPro" id="IPR002818">
    <property type="entry name" value="DJ-1/PfpI"/>
</dbReference>
<dbReference type="InterPro" id="IPR005139">
    <property type="entry name" value="PCRF"/>
</dbReference>
<evidence type="ECO:0000256" key="10">
    <source>
        <dbReference type="ARBA" id="ARBA00023004"/>
    </source>
</evidence>
<dbReference type="Pfam" id="PF01965">
    <property type="entry name" value="DJ-1_PfpI"/>
    <property type="match status" value="1"/>
</dbReference>
<dbReference type="InterPro" id="IPR000352">
    <property type="entry name" value="Pep_chain_release_fac_I"/>
</dbReference>
<comment type="catalytic activity">
    <reaction evidence="12">
        <text>2 H2O2 = O2 + 2 H2O</text>
        <dbReference type="Rhea" id="RHEA:20309"/>
        <dbReference type="ChEBI" id="CHEBI:15377"/>
        <dbReference type="ChEBI" id="CHEBI:15379"/>
        <dbReference type="ChEBI" id="CHEBI:16240"/>
        <dbReference type="EC" id="1.11.1.6"/>
    </reaction>
</comment>
<dbReference type="InterPro" id="IPR018028">
    <property type="entry name" value="Catalase"/>
</dbReference>
<comment type="caution">
    <text evidence="16">The sequence shown here is derived from an EMBL/GenBank/DDBJ whole genome shotgun (WGS) entry which is preliminary data.</text>
</comment>
<evidence type="ECO:0000256" key="8">
    <source>
        <dbReference type="ARBA" id="ARBA00022917"/>
    </source>
</evidence>
<dbReference type="Pfam" id="PF00199">
    <property type="entry name" value="Catalase"/>
    <property type="match status" value="1"/>
</dbReference>
<dbReference type="InterPro" id="IPR002226">
    <property type="entry name" value="Catalase_haem_BS"/>
</dbReference>
<keyword evidence="8" id="KW-0648">Protein biosynthesis</keyword>
<dbReference type="PROSITE" id="PS00745">
    <property type="entry name" value="RF_PROK_I"/>
    <property type="match status" value="1"/>
</dbReference>
<dbReference type="InterPro" id="IPR010582">
    <property type="entry name" value="Catalase_immune_responsive"/>
</dbReference>
<reference evidence="16 17" key="1">
    <citation type="journal article" date="2020" name="G3 (Bethesda)">
        <title>Genetic Underpinnings of Host Manipulation by Ophiocordyceps as Revealed by Comparative Transcriptomics.</title>
        <authorList>
            <person name="Will I."/>
            <person name="Das B."/>
            <person name="Trinh T."/>
            <person name="Brachmann A."/>
            <person name="Ohm R.A."/>
            <person name="de Bekker C."/>
        </authorList>
    </citation>
    <scope>NUCLEOTIDE SEQUENCE [LARGE SCALE GENOMIC DNA]</scope>
    <source>
        <strain evidence="16 17">EC05</strain>
    </source>
</reference>
<dbReference type="PANTHER" id="PTHR42821:SF1">
    <property type="entry name" value="CATALASE-B"/>
    <property type="match status" value="1"/>
</dbReference>
<comment type="similarity">
    <text evidence="3">Belongs to the prokaryotic/mitochondrial release factor family.</text>
</comment>
<dbReference type="EC" id="1.11.1.6" evidence="4 12"/>
<evidence type="ECO:0000313" key="16">
    <source>
        <dbReference type="EMBL" id="KAF4582309.1"/>
    </source>
</evidence>
<dbReference type="InterPro" id="IPR020835">
    <property type="entry name" value="Catalase_sf"/>
</dbReference>
<dbReference type="PROSITE" id="PS00438">
    <property type="entry name" value="CATALASE_2"/>
    <property type="match status" value="1"/>
</dbReference>
<dbReference type="Gene3D" id="2.40.180.10">
    <property type="entry name" value="Catalase core domain"/>
    <property type="match status" value="1"/>
</dbReference>
<dbReference type="SUPFAM" id="SSF52317">
    <property type="entry name" value="Class I glutamine amidotransferase-like"/>
    <property type="match status" value="1"/>
</dbReference>
<dbReference type="InterPro" id="IPR024708">
    <property type="entry name" value="Catalase_AS"/>
</dbReference>
<dbReference type="SUPFAM" id="SSF56634">
    <property type="entry name" value="Heme-dependent catalase-like"/>
    <property type="match status" value="1"/>
</dbReference>
<keyword evidence="9 12" id="KW-0560">Oxidoreductase</keyword>
<dbReference type="PROSITE" id="PS51402">
    <property type="entry name" value="CATALASE_3"/>
    <property type="match status" value="1"/>
</dbReference>
<dbReference type="OrthoDB" id="6880011at2759"/>
<evidence type="ECO:0000256" key="14">
    <source>
        <dbReference type="SAM" id="MobiDB-lite"/>
    </source>
</evidence>
<dbReference type="GO" id="GO:0032543">
    <property type="term" value="P:mitochondrial translation"/>
    <property type="evidence" value="ECO:0007669"/>
    <property type="project" value="UniProtKB-ARBA"/>
</dbReference>
<accession>A0A8H4Q2F2</accession>
<evidence type="ECO:0000256" key="3">
    <source>
        <dbReference type="ARBA" id="ARBA00010835"/>
    </source>
</evidence>
<keyword evidence="6 12" id="KW-0349">Heme</keyword>
<dbReference type="GO" id="GO:0003747">
    <property type="term" value="F:translation release factor activity"/>
    <property type="evidence" value="ECO:0007669"/>
    <property type="project" value="InterPro"/>
</dbReference>
<dbReference type="InterPro" id="IPR043156">
    <property type="entry name" value="Catalase_clade2_helical"/>
</dbReference>
<evidence type="ECO:0000256" key="5">
    <source>
        <dbReference type="ARBA" id="ARBA00022559"/>
    </source>
</evidence>
<dbReference type="Pfam" id="PF03462">
    <property type="entry name" value="PCRF"/>
    <property type="match status" value="1"/>
</dbReference>
<feature type="region of interest" description="Disordered" evidence="14">
    <location>
        <begin position="523"/>
        <end position="542"/>
    </location>
</feature>
<sequence length="1078" mass="120518">MAHLIPESIKHKVSGTSERKSSHLQLAGNLVEPSANDRLTTDFGTRQSNTDDWLRVNSKDQLGPSLLEDSFGREKIHRFDHERIPERVVHARGAGAFGTFRLFESAHDVTHAAVLTDTSRETPVFVRFSTVLGSRGSADTVRDVRGFAVKMYTNEGNWDIVGNNIPVFFIQDAMKFPDLIHAGKPEPGLEIPQAQSAHNNFWDFAFLHSEATHMFMWAMSDRGIPRSFRMMQGFGVNTYTLVNAAGERSFVKFHFTPDLGVASLVWDEALKLCGQDPDFHRKDLAEAIDNGHYPRWRFGIQTIPESREHEFDFDILDATKLWPEDKVPIRYIGQLELNRNPDEYFTQTEQVAFCTSHVVPGIGFSDDPLLQGRNFSYFDTQISRIGINWQELPINKPLCPVMNFNRDGAMRHTISKGRVNYWPNRFEALPPATEKEGGYVDYPAKVMGIKERAKSDKFKEHLSQAQLFYNSMSEHEKAHIQAALSFELDHCNDPIVYERMTQRLADIDFNLAKAVANQVAGKLPDAGKKNPGHKASGLSQTDFMPKEPTVVTRRIAIIIADGYDPIAFNAMQASLKAVGATPIVIAPRRSTISAAGEGASVMPDHHLEGQRSTMFDALFLPGGEKSVATLMKSGRAIHWVREAFGHLKTIAATGEAVALVEKALQSCVRTVRRVRFITNDATSSSLAPSIILRARGMSDEYFDLKKKLETSFDAARAKRAGELQRVATALRAWDESRNAMTELEAMARDPLQDKDLAAIARDELDTEKSKIETLERNLSVSLTPRHPFADLPCMIEFRPGPGGLECRYFADTLFNMYKGFCTRRGLRFSVVKYELSDSGSNSTLGELPLLEAVLEVQDSGAYDMFRGEAGMHRVQRIPGNDADQRVHTSAAAIWVLPSSPKDGSVGSADSNDPKSDFYIDPSEVKVEAMRAGGAGGQHVNKTESAIRLTHMPSGIIVSMQDHRSQQRNREQAWQVLRSRIASQRVEQREAEAARLRSSILAAGQITRGNKIRTYNYNQDRCSDHRAGIDVHNLPDVLQGGETLDRVMEAAREWLVDVEIRRLTAEELAKQAQRGRARA</sequence>
<dbReference type="PROSITE" id="PS00437">
    <property type="entry name" value="CATALASE_1"/>
    <property type="match status" value="1"/>
</dbReference>
<dbReference type="InterPro" id="IPR024712">
    <property type="entry name" value="Catalase_clade2"/>
</dbReference>
<evidence type="ECO:0000256" key="9">
    <source>
        <dbReference type="ARBA" id="ARBA00023002"/>
    </source>
</evidence>
<dbReference type="Gene3D" id="3.40.50.880">
    <property type="match status" value="1"/>
</dbReference>
<dbReference type="InterPro" id="IPR041399">
    <property type="entry name" value="Catalase_large_C"/>
</dbReference>
<dbReference type="CDD" id="cd03132">
    <property type="entry name" value="GATase1_catalase"/>
    <property type="match status" value="1"/>
</dbReference>
<comment type="function">
    <text evidence="13">Catalyzes the degradation of hydrogen peroxide (H(2)O(2)) generated by peroxisomal oxidases to water and oxygen, thereby protecting cells from the toxic effects of hydrogen peroxide.</text>
</comment>
<dbReference type="InterPro" id="IPR029062">
    <property type="entry name" value="Class_I_gatase-like"/>
</dbReference>
<dbReference type="GO" id="GO:0042744">
    <property type="term" value="P:hydrogen peroxide catabolic process"/>
    <property type="evidence" value="ECO:0007669"/>
    <property type="project" value="UniProtKB-KW"/>
</dbReference>
<evidence type="ECO:0000256" key="1">
    <source>
        <dbReference type="ARBA" id="ARBA00001971"/>
    </source>
</evidence>
<evidence type="ECO:0000256" key="4">
    <source>
        <dbReference type="ARBA" id="ARBA00012314"/>
    </source>
</evidence>
<evidence type="ECO:0000313" key="17">
    <source>
        <dbReference type="Proteomes" id="UP000562929"/>
    </source>
</evidence>